<sequence length="129" mass="14251">MRACTMVLMLLLPLPALAGGGSAQTLEWRQDEARLSLRSTEGQVHVEMAKPEGRFGVRRGDRILRVDDVAVRQVEHLSEALRQTTAPTVYLLLRRDKRELTVPVDAAAWRLALVAPPPPPPPPPPAPLR</sequence>
<keyword evidence="4" id="KW-1185">Reference proteome</keyword>
<evidence type="ECO:0000313" key="3">
    <source>
        <dbReference type="EMBL" id="KRG51122.1"/>
    </source>
</evidence>
<feature type="chain" id="PRO_5006392090" description="PDZ domain-containing protein" evidence="1">
    <location>
        <begin position="19"/>
        <end position="129"/>
    </location>
</feature>
<evidence type="ECO:0000313" key="4">
    <source>
        <dbReference type="Proteomes" id="UP000051757"/>
    </source>
</evidence>
<dbReference type="InterPro" id="IPR041489">
    <property type="entry name" value="PDZ_6"/>
</dbReference>
<feature type="signal peptide" evidence="1">
    <location>
        <begin position="1"/>
        <end position="18"/>
    </location>
</feature>
<name>A0A0R0B9Y1_9GAMM</name>
<feature type="domain" description="PDZ" evidence="2">
    <location>
        <begin position="54"/>
        <end position="95"/>
    </location>
</feature>
<dbReference type="AlphaFoldDB" id="A0A0R0B9Y1"/>
<dbReference type="EMBL" id="LLXV01000027">
    <property type="protein sequence ID" value="KRG51122.1"/>
    <property type="molecule type" value="Genomic_DNA"/>
</dbReference>
<dbReference type="Proteomes" id="UP000051757">
    <property type="component" value="Unassembled WGS sequence"/>
</dbReference>
<proteinExistence type="predicted"/>
<dbReference type="InterPro" id="IPR036034">
    <property type="entry name" value="PDZ_sf"/>
</dbReference>
<evidence type="ECO:0000256" key="1">
    <source>
        <dbReference type="SAM" id="SignalP"/>
    </source>
</evidence>
<comment type="caution">
    <text evidence="3">The sequence shown here is derived from an EMBL/GenBank/DDBJ whole genome shotgun (WGS) entry which is preliminary data.</text>
</comment>
<accession>A0A0R0B9Y1</accession>
<keyword evidence="1" id="KW-0732">Signal</keyword>
<gene>
    <name evidence="3" type="ORF">ARC23_09880</name>
</gene>
<dbReference type="SUPFAM" id="SSF50156">
    <property type="entry name" value="PDZ domain-like"/>
    <property type="match status" value="1"/>
</dbReference>
<protein>
    <recommendedName>
        <fullName evidence="2">PDZ domain-containing protein</fullName>
    </recommendedName>
</protein>
<dbReference type="Pfam" id="PF17820">
    <property type="entry name" value="PDZ_6"/>
    <property type="match status" value="1"/>
</dbReference>
<organism evidence="3 4">
    <name type="scientific">Stenotrophomonas beteli</name>
    <dbReference type="NCBI Taxonomy" id="3384461"/>
    <lineage>
        <taxon>Bacteria</taxon>
        <taxon>Pseudomonadati</taxon>
        <taxon>Pseudomonadota</taxon>
        <taxon>Gammaproteobacteria</taxon>
        <taxon>Lysobacterales</taxon>
        <taxon>Lysobacteraceae</taxon>
        <taxon>Stenotrophomonas</taxon>
        <taxon>Stenotrophomonas maltophilia group</taxon>
    </lineage>
</organism>
<reference evidence="3 4" key="1">
    <citation type="journal article" date="2016" name="Front. Microbiol.">
        <title>Genome Sequence of Type Strains of Genus Stenotrophomonas.</title>
        <authorList>
            <person name="Patil P.P."/>
            <person name="Midha S."/>
            <person name="Kumar S."/>
            <person name="Patil P.B."/>
        </authorList>
    </citation>
    <scope>NUCLEOTIDE SEQUENCE [LARGE SCALE GENOMIC DNA]</scope>
    <source>
        <strain evidence="3 4">LMG 978</strain>
    </source>
</reference>
<dbReference type="OrthoDB" id="6054134at2"/>
<dbReference type="Gene3D" id="2.30.42.10">
    <property type="match status" value="1"/>
</dbReference>
<evidence type="ECO:0000259" key="2">
    <source>
        <dbReference type="Pfam" id="PF17820"/>
    </source>
</evidence>